<dbReference type="Pfam" id="PF00392">
    <property type="entry name" value="GntR"/>
    <property type="match status" value="1"/>
</dbReference>
<sequence>MTRTAIWQTIKRSLTTDIAEGRFSTGDRLPTEAQLAGRFGVNRHTVRRALATMAEEGLVHPRRGSGVFVAATPTDYAIGRRVRFHQNIAASGRTPAKRVLSITTQAAGASEAEALRLDPGAAVHVYDGLSLADGQPVAVFQSIFPAERLPGLPEALERIASVTEALAACGVPDYTRVSTRITAKEANATQALHLQIAEGAPILRTVSVNADPDGVPVEFGRTWFAGDRVTLTVGDE</sequence>
<dbReference type="InterPro" id="IPR011663">
    <property type="entry name" value="UTRA"/>
</dbReference>
<accession>A0A225ND50</accession>
<keyword evidence="2" id="KW-0238">DNA-binding</keyword>
<dbReference type="InterPro" id="IPR000524">
    <property type="entry name" value="Tscrpt_reg_HTH_GntR"/>
</dbReference>
<comment type="caution">
    <text evidence="5">The sequence shown here is derived from an EMBL/GenBank/DDBJ whole genome shotgun (WGS) entry which is preliminary data.</text>
</comment>
<dbReference type="SUPFAM" id="SSF64288">
    <property type="entry name" value="Chorismate lyase-like"/>
    <property type="match status" value="1"/>
</dbReference>
<evidence type="ECO:0000256" key="1">
    <source>
        <dbReference type="ARBA" id="ARBA00023015"/>
    </source>
</evidence>
<dbReference type="GO" id="GO:0003677">
    <property type="term" value="F:DNA binding"/>
    <property type="evidence" value="ECO:0007669"/>
    <property type="project" value="UniProtKB-KW"/>
</dbReference>
<dbReference type="Gene3D" id="1.10.10.10">
    <property type="entry name" value="Winged helix-like DNA-binding domain superfamily/Winged helix DNA-binding domain"/>
    <property type="match status" value="1"/>
</dbReference>
<organism evidence="5 6">
    <name type="scientific">Marinibacterium profundimaris</name>
    <dbReference type="NCBI Taxonomy" id="1679460"/>
    <lineage>
        <taxon>Bacteria</taxon>
        <taxon>Pseudomonadati</taxon>
        <taxon>Pseudomonadota</taxon>
        <taxon>Alphaproteobacteria</taxon>
        <taxon>Rhodobacterales</taxon>
        <taxon>Paracoccaceae</taxon>
        <taxon>Marinibacterium</taxon>
    </lineage>
</organism>
<feature type="domain" description="HTH gntR-type" evidence="4">
    <location>
        <begin position="4"/>
        <end position="72"/>
    </location>
</feature>
<dbReference type="InterPro" id="IPR028978">
    <property type="entry name" value="Chorismate_lyase_/UTRA_dom_sf"/>
</dbReference>
<evidence type="ECO:0000313" key="6">
    <source>
        <dbReference type="Proteomes" id="UP000215377"/>
    </source>
</evidence>
<dbReference type="RefSeq" id="WP_088652088.1">
    <property type="nucleotide sequence ID" value="NZ_AQQR01000015.1"/>
</dbReference>
<dbReference type="PROSITE" id="PS50949">
    <property type="entry name" value="HTH_GNTR"/>
    <property type="match status" value="1"/>
</dbReference>
<dbReference type="NCBIfam" id="TIGR02325">
    <property type="entry name" value="C_P_lyase_phnF"/>
    <property type="match status" value="1"/>
</dbReference>
<dbReference type="CDD" id="cd07377">
    <property type="entry name" value="WHTH_GntR"/>
    <property type="match status" value="1"/>
</dbReference>
<evidence type="ECO:0000313" key="5">
    <source>
        <dbReference type="EMBL" id="OWU69518.1"/>
    </source>
</evidence>
<dbReference type="Proteomes" id="UP000215377">
    <property type="component" value="Unassembled WGS sequence"/>
</dbReference>
<dbReference type="OrthoDB" id="9800645at2"/>
<dbReference type="PANTHER" id="PTHR44846:SF1">
    <property type="entry name" value="MANNOSYL-D-GLYCERATE TRANSPORT_METABOLISM SYSTEM REPRESSOR MNGR-RELATED"/>
    <property type="match status" value="1"/>
</dbReference>
<dbReference type="AlphaFoldDB" id="A0A225ND50"/>
<proteinExistence type="predicted"/>
<evidence type="ECO:0000259" key="4">
    <source>
        <dbReference type="PROSITE" id="PS50949"/>
    </source>
</evidence>
<evidence type="ECO:0000256" key="3">
    <source>
        <dbReference type="ARBA" id="ARBA00023163"/>
    </source>
</evidence>
<keyword evidence="1" id="KW-0805">Transcription regulation</keyword>
<evidence type="ECO:0000256" key="2">
    <source>
        <dbReference type="ARBA" id="ARBA00023125"/>
    </source>
</evidence>
<dbReference type="InterPro" id="IPR012702">
    <property type="entry name" value="CP_lyase_PhnF"/>
</dbReference>
<reference evidence="5 6" key="1">
    <citation type="submission" date="2013-04" db="EMBL/GenBank/DDBJ databases">
        <title>Oceanicola sp. 22II1-22F33 Genome Sequencing.</title>
        <authorList>
            <person name="Lai Q."/>
            <person name="Li G."/>
            <person name="Shao Z."/>
        </authorList>
    </citation>
    <scope>NUCLEOTIDE SEQUENCE [LARGE SCALE GENOMIC DNA]</scope>
    <source>
        <strain evidence="5 6">22II1-22F33</strain>
    </source>
</reference>
<dbReference type="SUPFAM" id="SSF46785">
    <property type="entry name" value="Winged helix' DNA-binding domain"/>
    <property type="match status" value="1"/>
</dbReference>
<name>A0A225ND50_9RHOB</name>
<dbReference type="GO" id="GO:0045892">
    <property type="term" value="P:negative regulation of DNA-templated transcription"/>
    <property type="evidence" value="ECO:0007669"/>
    <property type="project" value="TreeGrafter"/>
</dbReference>
<dbReference type="PRINTS" id="PR00035">
    <property type="entry name" value="HTHGNTR"/>
</dbReference>
<dbReference type="InterPro" id="IPR036390">
    <property type="entry name" value="WH_DNA-bd_sf"/>
</dbReference>
<protein>
    <submittedName>
        <fullName evidence="5">GntR family transcriptional regulator</fullName>
    </submittedName>
</protein>
<dbReference type="SMART" id="SM00866">
    <property type="entry name" value="UTRA"/>
    <property type="match status" value="1"/>
</dbReference>
<dbReference type="EMBL" id="AQQR01000015">
    <property type="protein sequence ID" value="OWU69518.1"/>
    <property type="molecule type" value="Genomic_DNA"/>
</dbReference>
<keyword evidence="6" id="KW-1185">Reference proteome</keyword>
<dbReference type="Pfam" id="PF07702">
    <property type="entry name" value="UTRA"/>
    <property type="match status" value="1"/>
</dbReference>
<gene>
    <name evidence="5" type="ORF">ATO3_22085</name>
</gene>
<keyword evidence="3" id="KW-0804">Transcription</keyword>
<dbReference type="InterPro" id="IPR050679">
    <property type="entry name" value="Bact_HTH_transcr_reg"/>
</dbReference>
<dbReference type="GO" id="GO:0003700">
    <property type="term" value="F:DNA-binding transcription factor activity"/>
    <property type="evidence" value="ECO:0007669"/>
    <property type="project" value="InterPro"/>
</dbReference>
<dbReference type="Gene3D" id="3.40.1410.10">
    <property type="entry name" value="Chorismate lyase-like"/>
    <property type="match status" value="1"/>
</dbReference>
<dbReference type="InterPro" id="IPR036388">
    <property type="entry name" value="WH-like_DNA-bd_sf"/>
</dbReference>
<dbReference type="SMART" id="SM00345">
    <property type="entry name" value="HTH_GNTR"/>
    <property type="match status" value="1"/>
</dbReference>
<dbReference type="PANTHER" id="PTHR44846">
    <property type="entry name" value="MANNOSYL-D-GLYCERATE TRANSPORT/METABOLISM SYSTEM REPRESSOR MNGR-RELATED"/>
    <property type="match status" value="1"/>
</dbReference>